<keyword evidence="4" id="KW-1185">Reference proteome</keyword>
<dbReference type="OrthoDB" id="37537at2759"/>
<name>A0A9P6LAN5_9AGAM</name>
<dbReference type="Proteomes" id="UP000736335">
    <property type="component" value="Unassembled WGS sequence"/>
</dbReference>
<evidence type="ECO:0000313" key="3">
    <source>
        <dbReference type="EMBL" id="KAF9790383.1"/>
    </source>
</evidence>
<gene>
    <name evidence="3" type="ORF">BJ322DRAFT_1036079</name>
</gene>
<dbReference type="InterPro" id="IPR050791">
    <property type="entry name" value="Aldo-Keto_reductase"/>
</dbReference>
<reference evidence="3" key="1">
    <citation type="journal article" date="2020" name="Nat. Commun.">
        <title>Large-scale genome sequencing of mycorrhizal fungi provides insights into the early evolution of symbiotic traits.</title>
        <authorList>
            <person name="Miyauchi S."/>
            <person name="Kiss E."/>
            <person name="Kuo A."/>
            <person name="Drula E."/>
            <person name="Kohler A."/>
            <person name="Sanchez-Garcia M."/>
            <person name="Morin E."/>
            <person name="Andreopoulos B."/>
            <person name="Barry K.W."/>
            <person name="Bonito G."/>
            <person name="Buee M."/>
            <person name="Carver A."/>
            <person name="Chen C."/>
            <person name="Cichocki N."/>
            <person name="Clum A."/>
            <person name="Culley D."/>
            <person name="Crous P.W."/>
            <person name="Fauchery L."/>
            <person name="Girlanda M."/>
            <person name="Hayes R.D."/>
            <person name="Keri Z."/>
            <person name="LaButti K."/>
            <person name="Lipzen A."/>
            <person name="Lombard V."/>
            <person name="Magnuson J."/>
            <person name="Maillard F."/>
            <person name="Murat C."/>
            <person name="Nolan M."/>
            <person name="Ohm R.A."/>
            <person name="Pangilinan J."/>
            <person name="Pereira M.F."/>
            <person name="Perotto S."/>
            <person name="Peter M."/>
            <person name="Pfister S."/>
            <person name="Riley R."/>
            <person name="Sitrit Y."/>
            <person name="Stielow J.B."/>
            <person name="Szollosi G."/>
            <person name="Zifcakova L."/>
            <person name="Stursova M."/>
            <person name="Spatafora J.W."/>
            <person name="Tedersoo L."/>
            <person name="Vaario L.M."/>
            <person name="Yamada A."/>
            <person name="Yan M."/>
            <person name="Wang P."/>
            <person name="Xu J."/>
            <person name="Bruns T."/>
            <person name="Baldrian P."/>
            <person name="Vilgalys R."/>
            <person name="Dunand C."/>
            <person name="Henrissat B."/>
            <person name="Grigoriev I.V."/>
            <person name="Hibbett D."/>
            <person name="Nagy L.G."/>
            <person name="Martin F.M."/>
        </authorList>
    </citation>
    <scope>NUCLEOTIDE SEQUENCE</scope>
    <source>
        <strain evidence="3">UH-Tt-Lm1</strain>
    </source>
</reference>
<accession>A0A9P6LAN5</accession>
<dbReference type="GO" id="GO:0005737">
    <property type="term" value="C:cytoplasm"/>
    <property type="evidence" value="ECO:0007669"/>
    <property type="project" value="TreeGrafter"/>
</dbReference>
<feature type="domain" description="NADP-dependent oxidoreductase" evidence="2">
    <location>
        <begin position="22"/>
        <end position="316"/>
    </location>
</feature>
<proteinExistence type="predicted"/>
<dbReference type="PANTHER" id="PTHR43625:SF78">
    <property type="entry name" value="PYRIDOXAL REDUCTASE-RELATED"/>
    <property type="match status" value="1"/>
</dbReference>
<dbReference type="GO" id="GO:0016491">
    <property type="term" value="F:oxidoreductase activity"/>
    <property type="evidence" value="ECO:0007669"/>
    <property type="project" value="UniProtKB-KW"/>
</dbReference>
<evidence type="ECO:0000256" key="1">
    <source>
        <dbReference type="ARBA" id="ARBA00023002"/>
    </source>
</evidence>
<protein>
    <submittedName>
        <fullName evidence="3">Aldo/keto reductase</fullName>
    </submittedName>
</protein>
<comment type="caution">
    <text evidence="3">The sequence shown here is derived from an EMBL/GenBank/DDBJ whole genome shotgun (WGS) entry which is preliminary data.</text>
</comment>
<dbReference type="EMBL" id="WIUZ02000002">
    <property type="protein sequence ID" value="KAF9790383.1"/>
    <property type="molecule type" value="Genomic_DNA"/>
</dbReference>
<dbReference type="AlphaFoldDB" id="A0A9P6LAN5"/>
<dbReference type="Gene3D" id="3.20.20.100">
    <property type="entry name" value="NADP-dependent oxidoreductase domain"/>
    <property type="match status" value="1"/>
</dbReference>
<organism evidence="3 4">
    <name type="scientific">Thelephora terrestris</name>
    <dbReference type="NCBI Taxonomy" id="56493"/>
    <lineage>
        <taxon>Eukaryota</taxon>
        <taxon>Fungi</taxon>
        <taxon>Dikarya</taxon>
        <taxon>Basidiomycota</taxon>
        <taxon>Agaricomycotina</taxon>
        <taxon>Agaricomycetes</taxon>
        <taxon>Thelephorales</taxon>
        <taxon>Thelephoraceae</taxon>
        <taxon>Thelephora</taxon>
    </lineage>
</organism>
<reference evidence="3" key="2">
    <citation type="submission" date="2020-11" db="EMBL/GenBank/DDBJ databases">
        <authorList>
            <consortium name="DOE Joint Genome Institute"/>
            <person name="Kuo A."/>
            <person name="Miyauchi S."/>
            <person name="Kiss E."/>
            <person name="Drula E."/>
            <person name="Kohler A."/>
            <person name="Sanchez-Garcia M."/>
            <person name="Andreopoulos B."/>
            <person name="Barry K.W."/>
            <person name="Bonito G."/>
            <person name="Buee M."/>
            <person name="Carver A."/>
            <person name="Chen C."/>
            <person name="Cichocki N."/>
            <person name="Clum A."/>
            <person name="Culley D."/>
            <person name="Crous P.W."/>
            <person name="Fauchery L."/>
            <person name="Girlanda M."/>
            <person name="Hayes R."/>
            <person name="Keri Z."/>
            <person name="Labutti K."/>
            <person name="Lipzen A."/>
            <person name="Lombard V."/>
            <person name="Magnuson J."/>
            <person name="Maillard F."/>
            <person name="Morin E."/>
            <person name="Murat C."/>
            <person name="Nolan M."/>
            <person name="Ohm R."/>
            <person name="Pangilinan J."/>
            <person name="Pereira M."/>
            <person name="Perotto S."/>
            <person name="Peter M."/>
            <person name="Riley R."/>
            <person name="Sitrit Y."/>
            <person name="Stielow B."/>
            <person name="Szollosi G."/>
            <person name="Zifcakova L."/>
            <person name="Stursova M."/>
            <person name="Spatafora J.W."/>
            <person name="Tedersoo L."/>
            <person name="Vaario L.-M."/>
            <person name="Yamada A."/>
            <person name="Yan M."/>
            <person name="Wang P."/>
            <person name="Xu J."/>
            <person name="Bruns T."/>
            <person name="Baldrian P."/>
            <person name="Vilgalys R."/>
            <person name="Henrissat B."/>
            <person name="Grigoriev I.V."/>
            <person name="Hibbett D."/>
            <person name="Nagy L.G."/>
            <person name="Martin F.M."/>
        </authorList>
    </citation>
    <scope>NUCLEOTIDE SEQUENCE</scope>
    <source>
        <strain evidence="3">UH-Tt-Lm1</strain>
    </source>
</reference>
<dbReference type="PANTHER" id="PTHR43625">
    <property type="entry name" value="AFLATOXIN B1 ALDEHYDE REDUCTASE"/>
    <property type="match status" value="1"/>
</dbReference>
<evidence type="ECO:0000313" key="4">
    <source>
        <dbReference type="Proteomes" id="UP000736335"/>
    </source>
</evidence>
<keyword evidence="1" id="KW-0560">Oxidoreductase</keyword>
<evidence type="ECO:0000259" key="2">
    <source>
        <dbReference type="Pfam" id="PF00248"/>
    </source>
</evidence>
<dbReference type="InterPro" id="IPR023210">
    <property type="entry name" value="NADP_OxRdtase_dom"/>
</dbReference>
<sequence length="336" mass="36550">MNVVSADTLSKTVKIGDSLVGKVGFGAMLLTMTPNPVPYDQAFDAIKAGVDSMPAGVKLFINSGNFYGHDRPSANLDLLAAFYQKYPEHAERTFLSVKAGCDGSERSVRRAVDNINKLLRGTKQLDLFECARVDPSVPIEETTRTLRELIEEGEFSYIGMSEASSATIRKAHVVHPIAAVEIELSPWSYEGEAKKVIATSEELGIAVVGYSPLGHGFLTGQIKSRDDLPSGDARLRLDRFSKEGLKRNSNIVEGLKKIAERKGISAAQLCIAWVANLGDHVMPLPGSSKSGRVLENLAAGLITFTKEEFDEIVQLVESLSVYGLRYNKAMEGTLWG</sequence>
<dbReference type="SUPFAM" id="SSF51430">
    <property type="entry name" value="NAD(P)-linked oxidoreductase"/>
    <property type="match status" value="1"/>
</dbReference>
<dbReference type="InterPro" id="IPR036812">
    <property type="entry name" value="NAD(P)_OxRdtase_dom_sf"/>
</dbReference>
<dbReference type="CDD" id="cd19077">
    <property type="entry name" value="AKR_AKR8A1-2"/>
    <property type="match status" value="1"/>
</dbReference>
<dbReference type="Pfam" id="PF00248">
    <property type="entry name" value="Aldo_ket_red"/>
    <property type="match status" value="1"/>
</dbReference>